<keyword evidence="7" id="KW-1185">Reference proteome</keyword>
<dbReference type="EMBL" id="BMYK01000001">
    <property type="protein sequence ID" value="GHC70248.1"/>
    <property type="molecule type" value="Genomic_DNA"/>
</dbReference>
<evidence type="ECO:0008006" key="8">
    <source>
        <dbReference type="Google" id="ProtNLM"/>
    </source>
</evidence>
<feature type="transmembrane region" description="Helical" evidence="5">
    <location>
        <begin position="33"/>
        <end position="51"/>
    </location>
</feature>
<gene>
    <name evidence="6" type="ORF">GCM10007320_04450</name>
</gene>
<organism evidence="6 7">
    <name type="scientific">Pseudorhodoferax aquiterrae</name>
    <dbReference type="NCBI Taxonomy" id="747304"/>
    <lineage>
        <taxon>Bacteria</taxon>
        <taxon>Pseudomonadati</taxon>
        <taxon>Pseudomonadota</taxon>
        <taxon>Betaproteobacteria</taxon>
        <taxon>Burkholderiales</taxon>
        <taxon>Comamonadaceae</taxon>
    </lineage>
</organism>
<dbReference type="PANTHER" id="PTHR42718:SF49">
    <property type="entry name" value="EXPORT PROTEIN"/>
    <property type="match status" value="1"/>
</dbReference>
<dbReference type="InterPro" id="IPR036259">
    <property type="entry name" value="MFS_trans_sf"/>
</dbReference>
<dbReference type="InterPro" id="IPR011701">
    <property type="entry name" value="MFS"/>
</dbReference>
<evidence type="ECO:0000256" key="1">
    <source>
        <dbReference type="ARBA" id="ARBA00004141"/>
    </source>
</evidence>
<feature type="transmembrane region" description="Helical" evidence="5">
    <location>
        <begin position="108"/>
        <end position="130"/>
    </location>
</feature>
<protein>
    <recommendedName>
        <fullName evidence="8">MFS transporter</fullName>
    </recommendedName>
</protein>
<dbReference type="PANTHER" id="PTHR42718">
    <property type="entry name" value="MAJOR FACILITATOR SUPERFAMILY MULTIDRUG TRANSPORTER MFSC"/>
    <property type="match status" value="1"/>
</dbReference>
<evidence type="ECO:0000256" key="4">
    <source>
        <dbReference type="ARBA" id="ARBA00023136"/>
    </source>
</evidence>
<feature type="transmembrane region" description="Helical" evidence="5">
    <location>
        <begin position="166"/>
        <end position="184"/>
    </location>
</feature>
<keyword evidence="2 5" id="KW-0812">Transmembrane</keyword>
<evidence type="ECO:0000313" key="6">
    <source>
        <dbReference type="EMBL" id="GHC70248.1"/>
    </source>
</evidence>
<dbReference type="Gene3D" id="1.20.1250.20">
    <property type="entry name" value="MFS general substrate transporter like domains"/>
    <property type="match status" value="1"/>
</dbReference>
<feature type="transmembrane region" description="Helical" evidence="5">
    <location>
        <begin position="233"/>
        <end position="258"/>
    </location>
</feature>
<evidence type="ECO:0000256" key="5">
    <source>
        <dbReference type="SAM" id="Phobius"/>
    </source>
</evidence>
<feature type="transmembrane region" description="Helical" evidence="5">
    <location>
        <begin position="304"/>
        <end position="327"/>
    </location>
</feature>
<comment type="caution">
    <text evidence="6">The sequence shown here is derived from an EMBL/GenBank/DDBJ whole genome shotgun (WGS) entry which is preliminary data.</text>
</comment>
<dbReference type="SUPFAM" id="SSF103473">
    <property type="entry name" value="MFS general substrate transporter"/>
    <property type="match status" value="1"/>
</dbReference>
<keyword evidence="3 5" id="KW-1133">Transmembrane helix</keyword>
<feature type="transmembrane region" description="Helical" evidence="5">
    <location>
        <begin position="58"/>
        <end position="78"/>
    </location>
</feature>
<sequence>MVVLPGSVSALALVLGAWRLPDSRNPAATRLDVAGTVAFTLVLGLLPLGVLQAPAQGWGAVQVVLPLAGAVLAALLFWRTEARVLRRGGQAMLDISLFRYPRFVGVQLLAAAPAYGFVVLLVLLPIRFIGLEGRSSWEAGQFMLLLSGPILLMPGVAARLVGRWSAAAVCAAGLVLCAAGLLWLGHCGPTSGLRDYAGPLLAIGLGIGLPWGLMDGLAVSVVPRERAGMAAGIFNTVRVAGEGIALALVGAGLAALLATELRPLFPGADVAPAAQRLATGDLAQALALLPGGTRAELLQAYARAFGLLTQVLAGVTLATACVVFRILRTPDPHGAQGPFAAGRG</sequence>
<evidence type="ECO:0000256" key="3">
    <source>
        <dbReference type="ARBA" id="ARBA00022989"/>
    </source>
</evidence>
<feature type="transmembrane region" description="Helical" evidence="5">
    <location>
        <begin position="196"/>
        <end position="213"/>
    </location>
</feature>
<proteinExistence type="predicted"/>
<evidence type="ECO:0000313" key="7">
    <source>
        <dbReference type="Proteomes" id="UP000626210"/>
    </source>
</evidence>
<accession>A0ABQ3FVC5</accession>
<feature type="transmembrane region" description="Helical" evidence="5">
    <location>
        <begin position="142"/>
        <end position="160"/>
    </location>
</feature>
<dbReference type="Proteomes" id="UP000626210">
    <property type="component" value="Unassembled WGS sequence"/>
</dbReference>
<keyword evidence="4 5" id="KW-0472">Membrane</keyword>
<dbReference type="Pfam" id="PF07690">
    <property type="entry name" value="MFS_1"/>
    <property type="match status" value="1"/>
</dbReference>
<reference evidence="7" key="1">
    <citation type="journal article" date="2019" name="Int. J. Syst. Evol. Microbiol.">
        <title>The Global Catalogue of Microorganisms (GCM) 10K type strain sequencing project: providing services to taxonomists for standard genome sequencing and annotation.</title>
        <authorList>
            <consortium name="The Broad Institute Genomics Platform"/>
            <consortium name="The Broad Institute Genome Sequencing Center for Infectious Disease"/>
            <person name="Wu L."/>
            <person name="Ma J."/>
        </authorList>
    </citation>
    <scope>NUCLEOTIDE SEQUENCE [LARGE SCALE GENOMIC DNA]</scope>
    <source>
        <strain evidence="7">KCTC 23314</strain>
    </source>
</reference>
<evidence type="ECO:0000256" key="2">
    <source>
        <dbReference type="ARBA" id="ARBA00022692"/>
    </source>
</evidence>
<name>A0ABQ3FVC5_9BURK</name>
<comment type="subcellular location">
    <subcellularLocation>
        <location evidence="1">Membrane</location>
        <topology evidence="1">Multi-pass membrane protein</topology>
    </subcellularLocation>
</comment>